<feature type="region of interest" description="Disordered" evidence="1">
    <location>
        <begin position="84"/>
        <end position="144"/>
    </location>
</feature>
<comment type="caution">
    <text evidence="2">The sequence shown here is derived from an EMBL/GenBank/DDBJ whole genome shotgun (WGS) entry which is preliminary data.</text>
</comment>
<evidence type="ECO:0000313" key="2">
    <source>
        <dbReference type="EMBL" id="KAK3855588.1"/>
    </source>
</evidence>
<protein>
    <submittedName>
        <fullName evidence="2">Uncharacterized protein</fullName>
    </submittedName>
</protein>
<feature type="compositionally biased region" description="Acidic residues" evidence="1">
    <location>
        <begin position="19"/>
        <end position="28"/>
    </location>
</feature>
<evidence type="ECO:0000313" key="3">
    <source>
        <dbReference type="Proteomes" id="UP001286313"/>
    </source>
</evidence>
<evidence type="ECO:0000256" key="1">
    <source>
        <dbReference type="SAM" id="MobiDB-lite"/>
    </source>
</evidence>
<feature type="compositionally biased region" description="Basic and acidic residues" evidence="1">
    <location>
        <begin position="107"/>
        <end position="144"/>
    </location>
</feature>
<dbReference type="EMBL" id="JAWQEG010006162">
    <property type="protein sequence ID" value="KAK3855588.1"/>
    <property type="molecule type" value="Genomic_DNA"/>
</dbReference>
<gene>
    <name evidence="2" type="ORF">Pcinc_038016</name>
</gene>
<feature type="compositionally biased region" description="Basic and acidic residues" evidence="1">
    <location>
        <begin position="85"/>
        <end position="101"/>
    </location>
</feature>
<reference evidence="2" key="1">
    <citation type="submission" date="2023-10" db="EMBL/GenBank/DDBJ databases">
        <title>Genome assemblies of two species of porcelain crab, Petrolisthes cinctipes and Petrolisthes manimaculis (Anomura: Porcellanidae).</title>
        <authorList>
            <person name="Angst P."/>
        </authorList>
    </citation>
    <scope>NUCLEOTIDE SEQUENCE</scope>
    <source>
        <strain evidence="2">PB745_01</strain>
        <tissue evidence="2">Gill</tissue>
    </source>
</reference>
<dbReference type="AlphaFoldDB" id="A0AAE1BSD8"/>
<proteinExistence type="predicted"/>
<accession>A0AAE1BSD8</accession>
<name>A0AAE1BSD8_PETCI</name>
<organism evidence="2 3">
    <name type="scientific">Petrolisthes cinctipes</name>
    <name type="common">Flat porcelain crab</name>
    <dbReference type="NCBI Taxonomy" id="88211"/>
    <lineage>
        <taxon>Eukaryota</taxon>
        <taxon>Metazoa</taxon>
        <taxon>Ecdysozoa</taxon>
        <taxon>Arthropoda</taxon>
        <taxon>Crustacea</taxon>
        <taxon>Multicrustacea</taxon>
        <taxon>Malacostraca</taxon>
        <taxon>Eumalacostraca</taxon>
        <taxon>Eucarida</taxon>
        <taxon>Decapoda</taxon>
        <taxon>Pleocyemata</taxon>
        <taxon>Anomura</taxon>
        <taxon>Galatheoidea</taxon>
        <taxon>Porcellanidae</taxon>
        <taxon>Petrolisthes</taxon>
    </lineage>
</organism>
<keyword evidence="3" id="KW-1185">Reference proteome</keyword>
<dbReference type="Proteomes" id="UP001286313">
    <property type="component" value="Unassembled WGS sequence"/>
</dbReference>
<feature type="compositionally biased region" description="Basic and acidic residues" evidence="1">
    <location>
        <begin position="30"/>
        <end position="41"/>
    </location>
</feature>
<feature type="region of interest" description="Disordered" evidence="1">
    <location>
        <begin position="1"/>
        <end position="45"/>
    </location>
</feature>
<sequence>MGKGVKRWMGVVRGKEGEEREWDGEGSEEMNGRGRKEREESGEGVGWEMLHGEGRDEMDGCQWEGPLVVTCRFGSADWRQVGGRGRVEWRREEKGEERQGKEDEEMREMKRKEVRRGREREMRRKAERGDRWNKTMGKVKVEER</sequence>